<organism evidence="2 3">
    <name type="scientific">Zymoseptoria tritici (strain CBS 115943 / IPO323)</name>
    <name type="common">Speckled leaf blotch fungus</name>
    <name type="synonym">Septoria tritici</name>
    <dbReference type="NCBI Taxonomy" id="336722"/>
    <lineage>
        <taxon>Eukaryota</taxon>
        <taxon>Fungi</taxon>
        <taxon>Dikarya</taxon>
        <taxon>Ascomycota</taxon>
        <taxon>Pezizomycotina</taxon>
        <taxon>Dothideomycetes</taxon>
        <taxon>Dothideomycetidae</taxon>
        <taxon>Mycosphaerellales</taxon>
        <taxon>Mycosphaerellaceae</taxon>
        <taxon>Zymoseptoria</taxon>
    </lineage>
</organism>
<evidence type="ECO:0008006" key="4">
    <source>
        <dbReference type="Google" id="ProtNLM"/>
    </source>
</evidence>
<dbReference type="Proteomes" id="UP000008062">
    <property type="component" value="Chromosome 4"/>
</dbReference>
<proteinExistence type="predicted"/>
<dbReference type="InParanoid" id="F9X995"/>
<evidence type="ECO:0000313" key="2">
    <source>
        <dbReference type="EMBL" id="EGP88188.1"/>
    </source>
</evidence>
<gene>
    <name evidence="2" type="ORF">MYCGRDRAFT_92893</name>
</gene>
<feature type="region of interest" description="Disordered" evidence="1">
    <location>
        <begin position="404"/>
        <end position="423"/>
    </location>
</feature>
<dbReference type="PANTHER" id="PTHR42085">
    <property type="entry name" value="F-BOX DOMAIN-CONTAINING PROTEIN"/>
    <property type="match status" value="1"/>
</dbReference>
<reference evidence="2 3" key="1">
    <citation type="journal article" date="2011" name="PLoS Genet.">
        <title>Finished genome of the fungal wheat pathogen Mycosphaerella graminicola reveals dispensome structure, chromosome plasticity, and stealth pathogenesis.</title>
        <authorList>
            <person name="Goodwin S.B."/>
            <person name="Ben M'barek S."/>
            <person name="Dhillon B."/>
            <person name="Wittenberg A.H.J."/>
            <person name="Crane C.F."/>
            <person name="Hane J.K."/>
            <person name="Foster A.J."/>
            <person name="Van der Lee T.A.J."/>
            <person name="Grimwood J."/>
            <person name="Aerts A."/>
            <person name="Antoniw J."/>
            <person name="Bailey A."/>
            <person name="Bluhm B."/>
            <person name="Bowler J."/>
            <person name="Bristow J."/>
            <person name="van der Burgt A."/>
            <person name="Canto-Canche B."/>
            <person name="Churchill A.C.L."/>
            <person name="Conde-Ferraez L."/>
            <person name="Cools H.J."/>
            <person name="Coutinho P.M."/>
            <person name="Csukai M."/>
            <person name="Dehal P."/>
            <person name="De Wit P."/>
            <person name="Donzelli B."/>
            <person name="van de Geest H.C."/>
            <person name="van Ham R.C.H.J."/>
            <person name="Hammond-Kosack K.E."/>
            <person name="Henrissat B."/>
            <person name="Kilian A."/>
            <person name="Kobayashi A.K."/>
            <person name="Koopmann E."/>
            <person name="Kourmpetis Y."/>
            <person name="Kuzniar A."/>
            <person name="Lindquist E."/>
            <person name="Lombard V."/>
            <person name="Maliepaard C."/>
            <person name="Martins N."/>
            <person name="Mehrabi R."/>
            <person name="Nap J.P.H."/>
            <person name="Ponomarenko A."/>
            <person name="Rudd J.J."/>
            <person name="Salamov A."/>
            <person name="Schmutz J."/>
            <person name="Schouten H.J."/>
            <person name="Shapiro H."/>
            <person name="Stergiopoulos I."/>
            <person name="Torriani S.F.F."/>
            <person name="Tu H."/>
            <person name="de Vries R.P."/>
            <person name="Waalwijk C."/>
            <person name="Ware S.B."/>
            <person name="Wiebenga A."/>
            <person name="Zwiers L.-H."/>
            <person name="Oliver R.P."/>
            <person name="Grigoriev I.V."/>
            <person name="Kema G.H.J."/>
        </authorList>
    </citation>
    <scope>NUCLEOTIDE SEQUENCE [LARGE SCALE GENOMIC DNA]</scope>
    <source>
        <strain evidence="3">CBS 115943 / IPO323</strain>
    </source>
</reference>
<feature type="region of interest" description="Disordered" evidence="1">
    <location>
        <begin position="865"/>
        <end position="890"/>
    </location>
</feature>
<protein>
    <recommendedName>
        <fullName evidence="4">F-box domain-containing protein</fullName>
    </recommendedName>
</protein>
<dbReference type="eggNOG" id="ENOG502R8X2">
    <property type="taxonomic scope" value="Eukaryota"/>
</dbReference>
<keyword evidence="3" id="KW-1185">Reference proteome</keyword>
<dbReference type="GeneID" id="13399729"/>
<dbReference type="RefSeq" id="XP_003853212.1">
    <property type="nucleotide sequence ID" value="XM_003853164.1"/>
</dbReference>
<name>F9X995_ZYMTI</name>
<dbReference type="EMBL" id="CM001199">
    <property type="protein sequence ID" value="EGP88188.1"/>
    <property type="molecule type" value="Genomic_DNA"/>
</dbReference>
<feature type="compositionally biased region" description="Polar residues" evidence="1">
    <location>
        <begin position="875"/>
        <end position="890"/>
    </location>
</feature>
<dbReference type="HOGENOM" id="CLU_306133_0_0_1"/>
<dbReference type="PANTHER" id="PTHR42085:SF2">
    <property type="entry name" value="F-BOX DOMAIN-CONTAINING PROTEIN"/>
    <property type="match status" value="1"/>
</dbReference>
<dbReference type="InterPro" id="IPR038883">
    <property type="entry name" value="AN11006-like"/>
</dbReference>
<dbReference type="AlphaFoldDB" id="F9X995"/>
<sequence>MVIDDIQPKNVGIIWICTSAAEANPDDLQPEGPEEHPGYEHFSFDLAPPAILQTCVSLRKELRNSYYHDKISITVRMCWWGMDESYLLLGQYLRMMGQEARRQIKAVSDEGWHKKTNPVPAPRWERFQSWEVEMMLVPVVRENWEADPGCDEICPDTNQDYELNQHSISRHTMTGDIDTRESTALLQTPATPSPSLAISTESHPCYLLDLPVELLITIGQLLIEDLPIIRVSDVTIRRAKKGRTQSGYASHTWLAEGFNLAPPALLQTCSALRNELRADYYRQRVTINPYSQGGSNKNDDRLGRYLRMIGPEARKSIRVFPFLTSMGETEAPSEPPRKDFSRWEVEMMFVPKCYPEPGKRDAQSEDVTTKRTCLGMQAFIGPPITFSLQLSTFPSHLRLHRISASPPETMEDKQSSLDSEPPPLHVASPEAQPFRLFDLPDELWVRIGKMVIDDTPAMKVSKVVTRPTLEPSSRNKNSSKEYGIDLNPPAILQTCSALRRELRAEYYRHKVTLATSVNYKHGSNSLSAISKLGQWLLIIGPEARQEVQGIYHGDFARRGVAILAAPGCARGLLESRARGQDWKLCESAYESSVYKRKHVSESDYTFTQRHLYSISASASAAMVDKESSEHPTLRKLPPIPLPPAQPFRLMDLPDELWVRIGKMVIEDSAAIQVGHIERDRNVVLGLKDGEGQRPNGWMYSSELTPPAILQTCAALRKELRGEYYRAKITISVKRRPTNSTSVEGRRAIGQYLRMIGPHARKMIQATHSGFMVMKAQEKLGKPPAQALSGWEVEMMWTSHTAMETKNNAELVRKQIPQNTSQTKMDSLAAETSPFRLFDLPPELWVRIGKMQELNFAVASRVSMTSSRGKLPPSLATKSQPLENYDNSPESSNVVTVSQQAQQPFRLFNLPDELWVRIGKMAIEDMSPNLLPGGERPNTPAILQTCSALRRKLRLVYFATKIKISLLES</sequence>
<evidence type="ECO:0000313" key="3">
    <source>
        <dbReference type="Proteomes" id="UP000008062"/>
    </source>
</evidence>
<dbReference type="OrthoDB" id="10461023at2759"/>
<evidence type="ECO:0000256" key="1">
    <source>
        <dbReference type="SAM" id="MobiDB-lite"/>
    </source>
</evidence>
<accession>F9X995</accession>
<dbReference type="KEGG" id="ztr:MYCGRDRAFT_92893"/>